<feature type="compositionally biased region" description="Basic and acidic residues" evidence="2">
    <location>
        <begin position="25"/>
        <end position="50"/>
    </location>
</feature>
<protein>
    <recommendedName>
        <fullName evidence="3">Small EDRK-rich factor-like N-terminal domain-containing protein</fullName>
    </recommendedName>
</protein>
<name>C1LPT8_SCHJA</name>
<proteinExistence type="evidence at transcript level"/>
<evidence type="ECO:0000256" key="2">
    <source>
        <dbReference type="SAM" id="MobiDB-lite"/>
    </source>
</evidence>
<dbReference type="EMBL" id="FN320990">
    <property type="protein sequence ID" value="CAX76716.1"/>
    <property type="molecule type" value="mRNA"/>
</dbReference>
<dbReference type="AlphaFoldDB" id="C1LPT8"/>
<dbReference type="PANTHER" id="PTHR13596">
    <property type="entry name" value="SMALL EDRK-RICH FACTOR 1"/>
    <property type="match status" value="1"/>
</dbReference>
<evidence type="ECO:0000256" key="1">
    <source>
        <dbReference type="ARBA" id="ARBA00007309"/>
    </source>
</evidence>
<feature type="compositionally biased region" description="Low complexity" evidence="2">
    <location>
        <begin position="51"/>
        <end position="64"/>
    </location>
</feature>
<accession>C1LPT8</accession>
<dbReference type="InterPro" id="IPR040211">
    <property type="entry name" value="SERF1/2-like"/>
</dbReference>
<reference evidence="4" key="2">
    <citation type="submission" date="2009-03" db="EMBL/GenBank/DDBJ databases">
        <authorList>
            <person name="Gang L."/>
        </authorList>
    </citation>
    <scope>NUCLEOTIDE SEQUENCE</scope>
    <source>
        <strain evidence="4">Anhui</strain>
    </source>
</reference>
<dbReference type="GO" id="GO:0005829">
    <property type="term" value="C:cytosol"/>
    <property type="evidence" value="ECO:0007669"/>
    <property type="project" value="TreeGrafter"/>
</dbReference>
<dbReference type="InterPro" id="IPR007513">
    <property type="entry name" value="SERF-like_N"/>
</dbReference>
<reference evidence="4" key="1">
    <citation type="journal article" date="2009" name="Nature">
        <title>The Schistosoma japonicum genome reveals features of host-parasite interplay.</title>
        <authorList>
            <person name="Liu F."/>
            <person name="Zhou Y."/>
            <person name="Wang Z.Q."/>
            <person name="Lu G."/>
            <person name="Zheng H."/>
            <person name="Brindley P.J."/>
            <person name="McManus D.P."/>
            <person name="Blair D."/>
            <person name="Zhang Q.H."/>
            <person name="Zhong Y."/>
            <person name="Wang S."/>
            <person name="Han Z.G."/>
            <person name="Chen Z."/>
        </authorList>
    </citation>
    <scope>NUCLEOTIDE SEQUENCE</scope>
    <source>
        <strain evidence="4">Anhui</strain>
    </source>
</reference>
<dbReference type="Pfam" id="PF04419">
    <property type="entry name" value="SERF-like_N"/>
    <property type="match status" value="1"/>
</dbReference>
<feature type="domain" description="Small EDRK-rich factor-like N-terminal" evidence="3">
    <location>
        <begin position="1"/>
        <end position="41"/>
    </location>
</feature>
<dbReference type="EMBL" id="FN319067">
    <property type="protein sequence ID" value="CAX74795.1"/>
    <property type="molecule type" value="mRNA"/>
</dbReference>
<sequence length="64" mass="7205">MSRGNQRCLAREKTMKKQSAQKKSKSSDQKDGNKGLTLEERRLRDAEALKAKQQAKAQMATLKA</sequence>
<evidence type="ECO:0000313" key="4">
    <source>
        <dbReference type="EMBL" id="CAX76716.1"/>
    </source>
</evidence>
<feature type="region of interest" description="Disordered" evidence="2">
    <location>
        <begin position="1"/>
        <end position="64"/>
    </location>
</feature>
<dbReference type="PANTHER" id="PTHR13596:SF0">
    <property type="entry name" value="SI:CH211-39K3.2-RELATED"/>
    <property type="match status" value="1"/>
</dbReference>
<dbReference type="EMBL" id="FN319068">
    <property type="protein sequence ID" value="CAX74796.1"/>
    <property type="molecule type" value="mRNA"/>
</dbReference>
<organism evidence="4">
    <name type="scientific">Schistosoma japonicum</name>
    <name type="common">Blood fluke</name>
    <dbReference type="NCBI Taxonomy" id="6182"/>
    <lineage>
        <taxon>Eukaryota</taxon>
        <taxon>Metazoa</taxon>
        <taxon>Spiralia</taxon>
        <taxon>Lophotrochozoa</taxon>
        <taxon>Platyhelminthes</taxon>
        <taxon>Trematoda</taxon>
        <taxon>Digenea</taxon>
        <taxon>Strigeidida</taxon>
        <taxon>Schistosomatoidea</taxon>
        <taxon>Schistosomatidae</taxon>
        <taxon>Schistosoma</taxon>
    </lineage>
</organism>
<comment type="similarity">
    <text evidence="1">Belongs to the SERF family.</text>
</comment>
<evidence type="ECO:0000259" key="3">
    <source>
        <dbReference type="Pfam" id="PF04419"/>
    </source>
</evidence>